<dbReference type="Proteomes" id="UP000321083">
    <property type="component" value="Unassembled WGS sequence"/>
</dbReference>
<accession>A0A5C6M478</accession>
<gene>
    <name evidence="1" type="ORF">E3A20_19340</name>
</gene>
<dbReference type="AlphaFoldDB" id="A0A5C6M478"/>
<evidence type="ECO:0000313" key="2">
    <source>
        <dbReference type="Proteomes" id="UP000321083"/>
    </source>
</evidence>
<sequence>MQAPVMIRADSTRVKVMANGVVAGCHVRCYDRNQLIILPEHRLEALMHHGEAMVIQGSSFRTKGETPDE</sequence>
<organism evidence="1 2">
    <name type="scientific">Planctomyces bekefii</name>
    <dbReference type="NCBI Taxonomy" id="1653850"/>
    <lineage>
        <taxon>Bacteria</taxon>
        <taxon>Pseudomonadati</taxon>
        <taxon>Planctomycetota</taxon>
        <taxon>Planctomycetia</taxon>
        <taxon>Planctomycetales</taxon>
        <taxon>Planctomycetaceae</taxon>
        <taxon>Planctomyces</taxon>
    </lineage>
</organism>
<protein>
    <submittedName>
        <fullName evidence="1">Uncharacterized protein</fullName>
    </submittedName>
</protein>
<name>A0A5C6M478_9PLAN</name>
<keyword evidence="2" id="KW-1185">Reference proteome</keyword>
<evidence type="ECO:0000313" key="1">
    <source>
        <dbReference type="EMBL" id="TWW08935.1"/>
    </source>
</evidence>
<proteinExistence type="predicted"/>
<dbReference type="EMBL" id="SRHE01000447">
    <property type="protein sequence ID" value="TWW08935.1"/>
    <property type="molecule type" value="Genomic_DNA"/>
</dbReference>
<reference evidence="1 2" key="2">
    <citation type="submission" date="2019-08" db="EMBL/GenBank/DDBJ databases">
        <authorList>
            <person name="Henke P."/>
        </authorList>
    </citation>
    <scope>NUCLEOTIDE SEQUENCE [LARGE SCALE GENOMIC DNA]</scope>
    <source>
        <strain evidence="1">Phe10_nw2017</strain>
    </source>
</reference>
<reference evidence="1 2" key="1">
    <citation type="submission" date="2019-08" db="EMBL/GenBank/DDBJ databases">
        <title>100 year-old enigma solved: identification of Planctomyces bekefii, the type genus and species of the phylum Planctomycetes.</title>
        <authorList>
            <person name="Svetlana D.N."/>
            <person name="Overmann J."/>
        </authorList>
    </citation>
    <scope>NUCLEOTIDE SEQUENCE [LARGE SCALE GENOMIC DNA]</scope>
    <source>
        <strain evidence="1">Phe10_nw2017</strain>
    </source>
</reference>
<comment type="caution">
    <text evidence="1">The sequence shown here is derived from an EMBL/GenBank/DDBJ whole genome shotgun (WGS) entry which is preliminary data.</text>
</comment>